<evidence type="ECO:0000256" key="3">
    <source>
        <dbReference type="ARBA" id="ARBA00023136"/>
    </source>
</evidence>
<dbReference type="Pfam" id="PF04355">
    <property type="entry name" value="BamE"/>
    <property type="match status" value="1"/>
</dbReference>
<evidence type="ECO:0000256" key="4">
    <source>
        <dbReference type="ARBA" id="ARBA00023237"/>
    </source>
</evidence>
<dbReference type="Pfam" id="PF00691">
    <property type="entry name" value="OmpA"/>
    <property type="match status" value="1"/>
</dbReference>
<dbReference type="Gene3D" id="3.30.1450.10">
    <property type="match status" value="1"/>
</dbReference>
<keyword evidence="3 5" id="KW-0472">Membrane</keyword>
<dbReference type="InterPro" id="IPR036737">
    <property type="entry name" value="OmpA-like_sf"/>
</dbReference>
<evidence type="ECO:0000256" key="2">
    <source>
        <dbReference type="ARBA" id="ARBA00022729"/>
    </source>
</evidence>
<dbReference type="InterPro" id="IPR007450">
    <property type="entry name" value="BamE_dom"/>
</dbReference>
<name>A0A261VL20_9BORD</name>
<dbReference type="PROSITE" id="PS01068">
    <property type="entry name" value="OMPA_1"/>
    <property type="match status" value="1"/>
</dbReference>
<evidence type="ECO:0000313" key="8">
    <source>
        <dbReference type="Proteomes" id="UP000216429"/>
    </source>
</evidence>
<proteinExistence type="predicted"/>
<dbReference type="GO" id="GO:0009279">
    <property type="term" value="C:cell outer membrane"/>
    <property type="evidence" value="ECO:0007669"/>
    <property type="project" value="UniProtKB-SubCell"/>
</dbReference>
<comment type="subcellular location">
    <subcellularLocation>
        <location evidence="1">Cell outer membrane</location>
    </subcellularLocation>
</comment>
<dbReference type="Proteomes" id="UP000216429">
    <property type="component" value="Unassembled WGS sequence"/>
</dbReference>
<dbReference type="InterPro" id="IPR050330">
    <property type="entry name" value="Bact_OuterMem_StrucFunc"/>
</dbReference>
<dbReference type="OrthoDB" id="5360144at2"/>
<dbReference type="CDD" id="cd07185">
    <property type="entry name" value="OmpA_C-like"/>
    <property type="match status" value="1"/>
</dbReference>
<dbReference type="AlphaFoldDB" id="A0A261VL20"/>
<comment type="caution">
    <text evidence="7">The sequence shown here is derived from an EMBL/GenBank/DDBJ whole genome shotgun (WGS) entry which is preliminary data.</text>
</comment>
<dbReference type="InterPro" id="IPR037873">
    <property type="entry name" value="BamE-like"/>
</dbReference>
<reference evidence="8" key="1">
    <citation type="submission" date="2017-05" db="EMBL/GenBank/DDBJ databases">
        <title>Complete and WGS of Bordetella genogroups.</title>
        <authorList>
            <person name="Spilker T."/>
            <person name="Lipuma J."/>
        </authorList>
    </citation>
    <scope>NUCLEOTIDE SEQUENCE [LARGE SCALE GENOMIC DNA]</scope>
    <source>
        <strain evidence="8">AU6712</strain>
    </source>
</reference>
<dbReference type="SUPFAM" id="SSF103088">
    <property type="entry name" value="OmpA-like"/>
    <property type="match status" value="1"/>
</dbReference>
<dbReference type="Gene3D" id="3.30.1330.60">
    <property type="entry name" value="OmpA-like domain"/>
    <property type="match status" value="1"/>
</dbReference>
<dbReference type="PRINTS" id="PR01021">
    <property type="entry name" value="OMPADOMAIN"/>
</dbReference>
<sequence>MAGGAGLLAVMLAGCGTPSTVNPDGTAAQLVWPDPASAVFRQGSYPNVQDLRLIGPGMTRDEIYNLIGRPHFREGFRVREWNYLFHFRTPAGEQVCQYKVVFDTDRIVRSMYWQPEACAGVLDMQAPAVQRLSLSSDVLFAFDSANLTASGRERLQGLAQRFNAQPESRITVIGHTDRLGPAAYNQDLSERRAAQVRDALVSAGVAAEHIRSRGAGSSEPQAECAAQPREGLIACLAPDRRVDIEVKPGR</sequence>
<dbReference type="PANTHER" id="PTHR30329:SF21">
    <property type="entry name" value="LIPOPROTEIN YIAD-RELATED"/>
    <property type="match status" value="1"/>
</dbReference>
<evidence type="ECO:0000256" key="1">
    <source>
        <dbReference type="ARBA" id="ARBA00004442"/>
    </source>
</evidence>
<dbReference type="InterPro" id="IPR006690">
    <property type="entry name" value="OMPA-like_CS"/>
</dbReference>
<dbReference type="InterPro" id="IPR006665">
    <property type="entry name" value="OmpA-like"/>
</dbReference>
<accession>A0A261VL20</accession>
<keyword evidence="2" id="KW-0732">Signal</keyword>
<evidence type="ECO:0000313" key="7">
    <source>
        <dbReference type="EMBL" id="OZI74834.1"/>
    </source>
</evidence>
<evidence type="ECO:0000256" key="5">
    <source>
        <dbReference type="PROSITE-ProRule" id="PRU00473"/>
    </source>
</evidence>
<keyword evidence="8" id="KW-1185">Reference proteome</keyword>
<dbReference type="EMBL" id="NEVU01000002">
    <property type="protein sequence ID" value="OZI74834.1"/>
    <property type="molecule type" value="Genomic_DNA"/>
</dbReference>
<protein>
    <recommendedName>
        <fullName evidence="6">OmpA-like domain-containing protein</fullName>
    </recommendedName>
</protein>
<dbReference type="InterPro" id="IPR006664">
    <property type="entry name" value="OMP_bac"/>
</dbReference>
<feature type="domain" description="OmpA-like" evidence="6">
    <location>
        <begin position="127"/>
        <end position="250"/>
    </location>
</feature>
<dbReference type="PROSITE" id="PS51123">
    <property type="entry name" value="OMPA_2"/>
    <property type="match status" value="1"/>
</dbReference>
<gene>
    <name evidence="7" type="ORF">CAL22_10385</name>
</gene>
<organism evidence="7 8">
    <name type="scientific">Bordetella genomosp. 12</name>
    <dbReference type="NCBI Taxonomy" id="463035"/>
    <lineage>
        <taxon>Bacteria</taxon>
        <taxon>Pseudomonadati</taxon>
        <taxon>Pseudomonadota</taxon>
        <taxon>Betaproteobacteria</taxon>
        <taxon>Burkholderiales</taxon>
        <taxon>Alcaligenaceae</taxon>
        <taxon>Bordetella</taxon>
    </lineage>
</organism>
<keyword evidence="4" id="KW-0998">Cell outer membrane</keyword>
<dbReference type="PANTHER" id="PTHR30329">
    <property type="entry name" value="STATOR ELEMENT OF FLAGELLAR MOTOR COMPLEX"/>
    <property type="match status" value="1"/>
</dbReference>
<evidence type="ECO:0000259" key="6">
    <source>
        <dbReference type="PROSITE" id="PS51123"/>
    </source>
</evidence>